<gene>
    <name evidence="1" type="ORF">ROJ8625_01256</name>
</gene>
<accession>A0A1X6YSK4</accession>
<reference evidence="1 2" key="1">
    <citation type="submission" date="2017-03" db="EMBL/GenBank/DDBJ databases">
        <authorList>
            <person name="Afonso C.L."/>
            <person name="Miller P.J."/>
            <person name="Scott M.A."/>
            <person name="Spackman E."/>
            <person name="Goraichik I."/>
            <person name="Dimitrov K.M."/>
            <person name="Suarez D.L."/>
            <person name="Swayne D.E."/>
        </authorList>
    </citation>
    <scope>NUCLEOTIDE SEQUENCE [LARGE SCALE GENOMIC DNA]</scope>
    <source>
        <strain evidence="1 2">CECT 8625</strain>
    </source>
</reference>
<dbReference type="Proteomes" id="UP000193570">
    <property type="component" value="Unassembled WGS sequence"/>
</dbReference>
<evidence type="ECO:0008006" key="3">
    <source>
        <dbReference type="Google" id="ProtNLM"/>
    </source>
</evidence>
<dbReference type="EMBL" id="FWFK01000002">
    <property type="protein sequence ID" value="SLN29255.1"/>
    <property type="molecule type" value="Genomic_DNA"/>
</dbReference>
<keyword evidence="2" id="KW-1185">Reference proteome</keyword>
<name>A0A1X6YSK4_9RHOB</name>
<sequence>MGDSVLSRLKATRTAGLEVENDVLIGRNGTLFIFQGGHKLYEQAQGKHPLTAEARDAFAQNLRSRRALCAERGIGFAHLFPPDKQVTVAEDYPLRDVYSIGAAVREQLDAPFIWGGDMLTRSDFHRTDSHWNIHGQFKMMPPLLHELGLDDLLPEVLGWRDGLAERKFTGDLGVKLSAQPSEIASVLPPNPDTTRYGNGLKPAGNEGTIEVVLNRKPLVRRTLLVFGTSSTQV</sequence>
<dbReference type="AlphaFoldDB" id="A0A1X6YSK4"/>
<protein>
    <recommendedName>
        <fullName evidence="3">AlgX/AlgJ SGNH hydrolase-like domain-containing protein</fullName>
    </recommendedName>
</protein>
<evidence type="ECO:0000313" key="1">
    <source>
        <dbReference type="EMBL" id="SLN29255.1"/>
    </source>
</evidence>
<proteinExistence type="predicted"/>
<organism evidence="1 2">
    <name type="scientific">Roseivivax jejudonensis</name>
    <dbReference type="NCBI Taxonomy" id="1529041"/>
    <lineage>
        <taxon>Bacteria</taxon>
        <taxon>Pseudomonadati</taxon>
        <taxon>Pseudomonadota</taxon>
        <taxon>Alphaproteobacteria</taxon>
        <taxon>Rhodobacterales</taxon>
        <taxon>Roseobacteraceae</taxon>
        <taxon>Roseivivax</taxon>
    </lineage>
</organism>
<evidence type="ECO:0000313" key="2">
    <source>
        <dbReference type="Proteomes" id="UP000193570"/>
    </source>
</evidence>